<dbReference type="KEGG" id="rub:GBA63_10065"/>
<dbReference type="PANTHER" id="PTHR34039:SF1">
    <property type="entry name" value="UPF0102 PROTEIN YRAN"/>
    <property type="match status" value="1"/>
</dbReference>
<dbReference type="Proteomes" id="UP000501452">
    <property type="component" value="Chromosome"/>
</dbReference>
<dbReference type="InterPro" id="IPR003509">
    <property type="entry name" value="UPF0102_YraN-like"/>
</dbReference>
<sequence>MPGPPPELRRGLGLNNRPSGKRGERLARRFLEERGYTVVDQNYRTRHGELDLVASKDGTLVVVEVKLRRGTGFGDPLEAITLRKQRTIRAITEEYLLEKSPTFHTLRFDAIGILARSDGVRISHVTDAF</sequence>
<name>A0A6G8Q904_9ACTN</name>
<dbReference type="EMBL" id="CP045119">
    <property type="protein sequence ID" value="QIN82956.1"/>
    <property type="molecule type" value="Genomic_DNA"/>
</dbReference>
<evidence type="ECO:0000313" key="5">
    <source>
        <dbReference type="Proteomes" id="UP000501452"/>
    </source>
</evidence>
<dbReference type="InterPro" id="IPR011335">
    <property type="entry name" value="Restrct_endonuc-II-like"/>
</dbReference>
<dbReference type="HAMAP" id="MF_00048">
    <property type="entry name" value="UPF0102"/>
    <property type="match status" value="1"/>
</dbReference>
<dbReference type="RefSeq" id="WP_166175778.1">
    <property type="nucleotide sequence ID" value="NZ_CP045119.1"/>
</dbReference>
<evidence type="ECO:0000256" key="2">
    <source>
        <dbReference type="HAMAP-Rule" id="MF_00048"/>
    </source>
</evidence>
<dbReference type="Gene3D" id="3.40.1350.10">
    <property type="match status" value="1"/>
</dbReference>
<gene>
    <name evidence="4" type="ORF">GBA63_10065</name>
</gene>
<reference evidence="4 5" key="1">
    <citation type="submission" date="2019-10" db="EMBL/GenBank/DDBJ databases">
        <title>Rubrobacter sp nov SCSIO 52090 isolated from a deep-sea sediment in the South China Sea.</title>
        <authorList>
            <person name="Chen R.W."/>
        </authorList>
    </citation>
    <scope>NUCLEOTIDE SEQUENCE [LARGE SCALE GENOMIC DNA]</scope>
    <source>
        <strain evidence="4 5">SCSIO 52909</strain>
    </source>
</reference>
<evidence type="ECO:0000313" key="4">
    <source>
        <dbReference type="EMBL" id="QIN82956.1"/>
    </source>
</evidence>
<comment type="similarity">
    <text evidence="1 2">Belongs to the UPF0102 family.</text>
</comment>
<accession>A0A6G8Q904</accession>
<dbReference type="GO" id="GO:0003676">
    <property type="term" value="F:nucleic acid binding"/>
    <property type="evidence" value="ECO:0007669"/>
    <property type="project" value="InterPro"/>
</dbReference>
<evidence type="ECO:0000256" key="3">
    <source>
        <dbReference type="SAM" id="MobiDB-lite"/>
    </source>
</evidence>
<proteinExistence type="inferred from homology"/>
<protein>
    <recommendedName>
        <fullName evidence="2">UPF0102 protein GBA63_10065</fullName>
    </recommendedName>
</protein>
<dbReference type="InterPro" id="IPR011856">
    <property type="entry name" value="tRNA_endonuc-like_dom_sf"/>
</dbReference>
<dbReference type="CDD" id="cd20736">
    <property type="entry name" value="PoNe_Nuclease"/>
    <property type="match status" value="1"/>
</dbReference>
<keyword evidence="5" id="KW-1185">Reference proteome</keyword>
<dbReference type="NCBIfam" id="NF009154">
    <property type="entry name" value="PRK12497.3-3"/>
    <property type="match status" value="1"/>
</dbReference>
<dbReference type="SUPFAM" id="SSF52980">
    <property type="entry name" value="Restriction endonuclease-like"/>
    <property type="match status" value="1"/>
</dbReference>
<dbReference type="Pfam" id="PF02021">
    <property type="entry name" value="UPF0102"/>
    <property type="match status" value="1"/>
</dbReference>
<feature type="region of interest" description="Disordered" evidence="3">
    <location>
        <begin position="1"/>
        <end position="21"/>
    </location>
</feature>
<evidence type="ECO:0000256" key="1">
    <source>
        <dbReference type="ARBA" id="ARBA00006738"/>
    </source>
</evidence>
<dbReference type="NCBIfam" id="NF009150">
    <property type="entry name" value="PRK12497.1-3"/>
    <property type="match status" value="1"/>
</dbReference>
<dbReference type="PANTHER" id="PTHR34039">
    <property type="entry name" value="UPF0102 PROTEIN YRAN"/>
    <property type="match status" value="1"/>
</dbReference>
<dbReference type="AlphaFoldDB" id="A0A6G8Q904"/>
<organism evidence="4 5">
    <name type="scientific">Rubrobacter tropicus</name>
    <dbReference type="NCBI Taxonomy" id="2653851"/>
    <lineage>
        <taxon>Bacteria</taxon>
        <taxon>Bacillati</taxon>
        <taxon>Actinomycetota</taxon>
        <taxon>Rubrobacteria</taxon>
        <taxon>Rubrobacterales</taxon>
        <taxon>Rubrobacteraceae</taxon>
        <taxon>Rubrobacter</taxon>
    </lineage>
</organism>